<comment type="caution">
    <text evidence="1">The sequence shown here is derived from an EMBL/GenBank/DDBJ whole genome shotgun (WGS) entry which is preliminary data.</text>
</comment>
<protein>
    <submittedName>
        <fullName evidence="1">Uncharacterized protein</fullName>
    </submittedName>
</protein>
<gene>
    <name evidence="1" type="ORF">KIPB_006370</name>
</gene>
<dbReference type="Proteomes" id="UP000265618">
    <property type="component" value="Unassembled WGS sequence"/>
</dbReference>
<dbReference type="AlphaFoldDB" id="A0A9K3CZJ5"/>
<keyword evidence="2" id="KW-1185">Reference proteome</keyword>
<name>A0A9K3CZJ5_9EUKA</name>
<accession>A0A9K3CZJ5</accession>
<evidence type="ECO:0000313" key="1">
    <source>
        <dbReference type="EMBL" id="GIQ84805.1"/>
    </source>
</evidence>
<dbReference type="OrthoDB" id="19182at2759"/>
<sequence>MGERVEMGSVKARTGANAGHRVTVGLAPVHFPFEPYQLQMDYMDKLMLCFKKQGYILFPDGTSRVVHGMHRDNRGSTRW</sequence>
<proteinExistence type="predicted"/>
<dbReference type="EMBL" id="BDIP01001631">
    <property type="protein sequence ID" value="GIQ84805.1"/>
    <property type="molecule type" value="Genomic_DNA"/>
</dbReference>
<reference evidence="1 2" key="1">
    <citation type="journal article" date="2018" name="PLoS ONE">
        <title>The draft genome of Kipferlia bialata reveals reductive genome evolution in fornicate parasites.</title>
        <authorList>
            <person name="Tanifuji G."/>
            <person name="Takabayashi S."/>
            <person name="Kume K."/>
            <person name="Takagi M."/>
            <person name="Nakayama T."/>
            <person name="Kamikawa R."/>
            <person name="Inagaki Y."/>
            <person name="Hashimoto T."/>
        </authorList>
    </citation>
    <scope>NUCLEOTIDE SEQUENCE [LARGE SCALE GENOMIC DNA]</scope>
    <source>
        <strain evidence="1">NY0173</strain>
    </source>
</reference>
<organism evidence="1 2">
    <name type="scientific">Kipferlia bialata</name>
    <dbReference type="NCBI Taxonomy" id="797122"/>
    <lineage>
        <taxon>Eukaryota</taxon>
        <taxon>Metamonada</taxon>
        <taxon>Carpediemonas-like organisms</taxon>
        <taxon>Kipferlia</taxon>
    </lineage>
</organism>
<evidence type="ECO:0000313" key="2">
    <source>
        <dbReference type="Proteomes" id="UP000265618"/>
    </source>
</evidence>